<feature type="transmembrane region" description="Helical" evidence="7">
    <location>
        <begin position="158"/>
        <end position="185"/>
    </location>
</feature>
<feature type="region of interest" description="Disordered" evidence="6">
    <location>
        <begin position="110"/>
        <end position="151"/>
    </location>
</feature>
<dbReference type="GO" id="GO:0005524">
    <property type="term" value="F:ATP binding"/>
    <property type="evidence" value="ECO:0007669"/>
    <property type="project" value="InterPro"/>
</dbReference>
<feature type="compositionally biased region" description="Gly residues" evidence="6">
    <location>
        <begin position="122"/>
        <end position="134"/>
    </location>
</feature>
<gene>
    <name evidence="8" type="ORF">HDID_LOCUS1694</name>
</gene>
<organism evidence="10">
    <name type="scientific">Hymenolepis diminuta</name>
    <name type="common">Rat tapeworm</name>
    <dbReference type="NCBI Taxonomy" id="6216"/>
    <lineage>
        <taxon>Eukaryota</taxon>
        <taxon>Metazoa</taxon>
        <taxon>Spiralia</taxon>
        <taxon>Lophotrochozoa</taxon>
        <taxon>Platyhelminthes</taxon>
        <taxon>Cestoda</taxon>
        <taxon>Eucestoda</taxon>
        <taxon>Cyclophyllidea</taxon>
        <taxon>Hymenolepididae</taxon>
        <taxon>Hymenolepis</taxon>
    </lineage>
</organism>
<dbReference type="SUPFAM" id="SSF81660">
    <property type="entry name" value="Metal cation-transporting ATPase, ATP-binding domain N"/>
    <property type="match status" value="1"/>
</dbReference>
<reference evidence="10" key="1">
    <citation type="submission" date="2016-04" db="UniProtKB">
        <authorList>
            <consortium name="WormBaseParasite"/>
        </authorList>
    </citation>
    <scope>IDENTIFICATION</scope>
</reference>
<dbReference type="GO" id="GO:0005388">
    <property type="term" value="F:P-type calcium transporter activity"/>
    <property type="evidence" value="ECO:0007669"/>
    <property type="project" value="TreeGrafter"/>
</dbReference>
<evidence type="ECO:0000313" key="10">
    <source>
        <dbReference type="WBParaSite" id="HDID_0000169301-mRNA-1"/>
    </source>
</evidence>
<dbReference type="GO" id="GO:0012505">
    <property type="term" value="C:endomembrane system"/>
    <property type="evidence" value="ECO:0007669"/>
    <property type="project" value="UniProtKB-SubCell"/>
</dbReference>
<dbReference type="InterPro" id="IPR018303">
    <property type="entry name" value="ATPase_P-typ_P_site"/>
</dbReference>
<dbReference type="Pfam" id="PF13246">
    <property type="entry name" value="Cation_ATPase"/>
    <property type="match status" value="1"/>
</dbReference>
<keyword evidence="2 7" id="KW-0812">Transmembrane</keyword>
<dbReference type="PRINTS" id="PR00119">
    <property type="entry name" value="CATATPASE"/>
</dbReference>
<dbReference type="PANTHER" id="PTHR24093">
    <property type="entry name" value="CATION TRANSPORTING ATPASE"/>
    <property type="match status" value="1"/>
</dbReference>
<feature type="transmembrane region" description="Helical" evidence="7">
    <location>
        <begin position="205"/>
        <end position="234"/>
    </location>
</feature>
<dbReference type="GO" id="GO:0051480">
    <property type="term" value="P:regulation of cytosolic calcium ion concentration"/>
    <property type="evidence" value="ECO:0007669"/>
    <property type="project" value="TreeGrafter"/>
</dbReference>
<dbReference type="SUPFAM" id="SSF81665">
    <property type="entry name" value="Calcium ATPase, transmembrane domain M"/>
    <property type="match status" value="1"/>
</dbReference>
<dbReference type="Proteomes" id="UP000274504">
    <property type="component" value="Unassembled WGS sequence"/>
</dbReference>
<dbReference type="AlphaFoldDB" id="A0A158QCM2"/>
<evidence type="ECO:0000256" key="1">
    <source>
        <dbReference type="ARBA" id="ARBA00004127"/>
    </source>
</evidence>
<dbReference type="EMBL" id="UYSG01000339">
    <property type="protein sequence ID" value="VDL19155.1"/>
    <property type="molecule type" value="Genomic_DNA"/>
</dbReference>
<keyword evidence="4 7" id="KW-1133">Transmembrane helix</keyword>
<evidence type="ECO:0000256" key="5">
    <source>
        <dbReference type="ARBA" id="ARBA00023136"/>
    </source>
</evidence>
<name>A0A158QCM2_HYMDI</name>
<dbReference type="GO" id="GO:0005886">
    <property type="term" value="C:plasma membrane"/>
    <property type="evidence" value="ECO:0007669"/>
    <property type="project" value="TreeGrafter"/>
</dbReference>
<dbReference type="FunFam" id="1.20.1110.10:FF:000033">
    <property type="entry name" value="Calcium-transporting ATPase"/>
    <property type="match status" value="1"/>
</dbReference>
<evidence type="ECO:0000256" key="4">
    <source>
        <dbReference type="ARBA" id="ARBA00022989"/>
    </source>
</evidence>
<dbReference type="Gene3D" id="3.40.1110.10">
    <property type="entry name" value="Calcium-transporting ATPase, cytoplasmic domain N"/>
    <property type="match status" value="1"/>
</dbReference>
<proteinExistence type="predicted"/>
<dbReference type="OrthoDB" id="116380at2759"/>
<dbReference type="STRING" id="6216.A0A158QCM2"/>
<dbReference type="PROSITE" id="PS00154">
    <property type="entry name" value="ATPASE_E1_E2"/>
    <property type="match status" value="1"/>
</dbReference>
<dbReference type="PANTHER" id="PTHR24093:SF369">
    <property type="entry name" value="CALCIUM-TRANSPORTING ATPASE"/>
    <property type="match status" value="1"/>
</dbReference>
<dbReference type="GO" id="GO:0016887">
    <property type="term" value="F:ATP hydrolysis activity"/>
    <property type="evidence" value="ECO:0007669"/>
    <property type="project" value="InterPro"/>
</dbReference>
<dbReference type="InterPro" id="IPR023299">
    <property type="entry name" value="ATPase_P-typ_cyto_dom_N"/>
</dbReference>
<protein>
    <submittedName>
        <fullName evidence="10">Cation_ATPase_N domain-containing protein</fullName>
    </submittedName>
</protein>
<evidence type="ECO:0000256" key="3">
    <source>
        <dbReference type="ARBA" id="ARBA00022842"/>
    </source>
</evidence>
<evidence type="ECO:0000256" key="2">
    <source>
        <dbReference type="ARBA" id="ARBA00022692"/>
    </source>
</evidence>
<dbReference type="WBParaSite" id="HDID_0000169301-mRNA-1">
    <property type="protein sequence ID" value="HDID_0000169301-mRNA-1"/>
    <property type="gene ID" value="HDID_0000169301"/>
</dbReference>
<dbReference type="Gene3D" id="1.20.1110.10">
    <property type="entry name" value="Calcium-transporting ATPase, transmembrane domain"/>
    <property type="match status" value="1"/>
</dbReference>
<sequence>MEGSGKFLVTAVGVHSQAGIIFTLLGATDGTGAVGFTEMEGETPGVMAHSTITTTTASAVPADKATVETPLLNQNSQQLKQRVSDGIGHQSAGMEMGRLNNLGDHTGLTGDNLNLDPMLPGNGKGGDIGGGGGKPLPVEKEKKKKRTKKKSSVLQAKLNHLAGVIGQIGTVIAVLTVLILFIKFAVNTYYINKESWNTGLHLKQFIHFIIIGVTVLVVAVPEGLPLAVTISLAYSVKKMMKDNNLVRHLDACETMGNATAICSDKTGTLTTNRMTVVQCYLGGHHSKDSANLPKLNQLNPTLGHLLIHNISINSGYTSRVVQPKKPTDLPTQLGNKTECALLGFVYSLGASYEDIRQQWPEDSLLKVFTFNSERKSMSTVIRSLDQNKRGYTVFTKGASEMVLKK</sequence>
<comment type="subcellular location">
    <subcellularLocation>
        <location evidence="1">Endomembrane system</location>
        <topology evidence="1">Multi-pass membrane protein</topology>
    </subcellularLocation>
</comment>
<accession>A0A158QCM2</accession>
<dbReference type="InterPro" id="IPR023298">
    <property type="entry name" value="ATPase_P-typ_TM_dom_sf"/>
</dbReference>
<reference evidence="8 9" key="2">
    <citation type="submission" date="2018-11" db="EMBL/GenBank/DDBJ databases">
        <authorList>
            <consortium name="Pathogen Informatics"/>
        </authorList>
    </citation>
    <scope>NUCLEOTIDE SEQUENCE [LARGE SCALE GENOMIC DNA]</scope>
</reference>
<dbReference type="InterPro" id="IPR001757">
    <property type="entry name" value="P_typ_ATPase"/>
</dbReference>
<evidence type="ECO:0000256" key="6">
    <source>
        <dbReference type="SAM" id="MobiDB-lite"/>
    </source>
</evidence>
<dbReference type="NCBIfam" id="TIGR01494">
    <property type="entry name" value="ATPase_P-type"/>
    <property type="match status" value="1"/>
</dbReference>
<keyword evidence="5 7" id="KW-0472">Membrane</keyword>
<evidence type="ECO:0000313" key="8">
    <source>
        <dbReference type="EMBL" id="VDL19155.1"/>
    </source>
</evidence>
<evidence type="ECO:0000256" key="7">
    <source>
        <dbReference type="SAM" id="Phobius"/>
    </source>
</evidence>
<feature type="compositionally biased region" description="Basic residues" evidence="6">
    <location>
        <begin position="142"/>
        <end position="151"/>
    </location>
</feature>
<keyword evidence="3" id="KW-0460">Magnesium</keyword>
<evidence type="ECO:0000313" key="9">
    <source>
        <dbReference type="Proteomes" id="UP000274504"/>
    </source>
</evidence>